<evidence type="ECO:0000256" key="5">
    <source>
        <dbReference type="ARBA" id="ARBA00022989"/>
    </source>
</evidence>
<feature type="transmembrane region" description="Helical" evidence="7">
    <location>
        <begin position="163"/>
        <end position="183"/>
    </location>
</feature>
<dbReference type="RefSeq" id="WP_037449683.1">
    <property type="nucleotide sequence ID" value="NZ_AVFL01000005.1"/>
</dbReference>
<keyword evidence="10" id="KW-1185">Reference proteome</keyword>
<dbReference type="Gene3D" id="1.20.1540.10">
    <property type="entry name" value="Rhomboid-like"/>
    <property type="match status" value="1"/>
</dbReference>
<evidence type="ECO:0000256" key="4">
    <source>
        <dbReference type="ARBA" id="ARBA00022801"/>
    </source>
</evidence>
<evidence type="ECO:0000256" key="3">
    <source>
        <dbReference type="ARBA" id="ARBA00022692"/>
    </source>
</evidence>
<accession>W9H896</accession>
<evidence type="ECO:0000313" key="10">
    <source>
        <dbReference type="Proteomes" id="UP000019486"/>
    </source>
</evidence>
<dbReference type="GO" id="GO:0016020">
    <property type="term" value="C:membrane"/>
    <property type="evidence" value="ECO:0007669"/>
    <property type="project" value="UniProtKB-SubCell"/>
</dbReference>
<dbReference type="InterPro" id="IPR022764">
    <property type="entry name" value="Peptidase_S54_rhomboid_dom"/>
</dbReference>
<dbReference type="PANTHER" id="PTHR43731:SF14">
    <property type="entry name" value="PRESENILIN-ASSOCIATED RHOMBOID-LIKE PROTEIN, MITOCHONDRIAL"/>
    <property type="match status" value="1"/>
</dbReference>
<dbReference type="OrthoDB" id="9813074at2"/>
<evidence type="ECO:0000256" key="1">
    <source>
        <dbReference type="ARBA" id="ARBA00004141"/>
    </source>
</evidence>
<evidence type="ECO:0000259" key="8">
    <source>
        <dbReference type="Pfam" id="PF01694"/>
    </source>
</evidence>
<evidence type="ECO:0000256" key="7">
    <source>
        <dbReference type="SAM" id="Phobius"/>
    </source>
</evidence>
<dbReference type="Proteomes" id="UP000019486">
    <property type="component" value="Unassembled WGS sequence"/>
</dbReference>
<feature type="domain" description="Peptidase S54 rhomboid" evidence="8">
    <location>
        <begin position="67"/>
        <end position="215"/>
    </location>
</feature>
<dbReference type="AlphaFoldDB" id="W9H896"/>
<dbReference type="Pfam" id="PF01694">
    <property type="entry name" value="Rhomboid"/>
    <property type="match status" value="1"/>
</dbReference>
<feature type="transmembrane region" description="Helical" evidence="7">
    <location>
        <begin position="132"/>
        <end position="151"/>
    </location>
</feature>
<reference evidence="9 10" key="1">
    <citation type="submission" date="2013-08" db="EMBL/GenBank/DDBJ databases">
        <title>The genome sequence of Skermanella stibiiresistens.</title>
        <authorList>
            <person name="Zhu W."/>
            <person name="Wang G."/>
        </authorList>
    </citation>
    <scope>NUCLEOTIDE SEQUENCE [LARGE SCALE GENOMIC DNA]</scope>
    <source>
        <strain evidence="9 10">SB22</strain>
    </source>
</reference>
<dbReference type="PANTHER" id="PTHR43731">
    <property type="entry name" value="RHOMBOID PROTEASE"/>
    <property type="match status" value="1"/>
</dbReference>
<evidence type="ECO:0000256" key="6">
    <source>
        <dbReference type="ARBA" id="ARBA00023136"/>
    </source>
</evidence>
<feature type="transmembrane region" description="Helical" evidence="7">
    <location>
        <begin position="88"/>
        <end position="112"/>
    </location>
</feature>
<dbReference type="GO" id="GO:0004252">
    <property type="term" value="F:serine-type endopeptidase activity"/>
    <property type="evidence" value="ECO:0007669"/>
    <property type="project" value="InterPro"/>
</dbReference>
<organism evidence="9 10">
    <name type="scientific">Skermanella stibiiresistens SB22</name>
    <dbReference type="NCBI Taxonomy" id="1385369"/>
    <lineage>
        <taxon>Bacteria</taxon>
        <taxon>Pseudomonadati</taxon>
        <taxon>Pseudomonadota</taxon>
        <taxon>Alphaproteobacteria</taxon>
        <taxon>Rhodospirillales</taxon>
        <taxon>Azospirillaceae</taxon>
        <taxon>Skermanella</taxon>
    </lineage>
</organism>
<dbReference type="InterPro" id="IPR050925">
    <property type="entry name" value="Rhomboid_protease_S54"/>
</dbReference>
<gene>
    <name evidence="9" type="ORF">N825_30275</name>
</gene>
<dbReference type="EMBL" id="AVFL01000005">
    <property type="protein sequence ID" value="EWY40981.1"/>
    <property type="molecule type" value="Genomic_DNA"/>
</dbReference>
<comment type="caution">
    <text evidence="9">The sequence shown here is derived from an EMBL/GenBank/DDBJ whole genome shotgun (WGS) entry which is preliminary data.</text>
</comment>
<sequence>MTSVPPPAAPAPYATVAIVTLCVVLFAAQGALSEPAAWNFVLGFAMIPGVVMGDRPLPAGIPTFGGVFSLFSAMFLHADSWHLIGNMLFLWLFGDSVETAIGHLRFTLFYLLCGLGGAAGQILSDPGSLEPVVGASGAISGVLAAAVVLHPRSPLSIPLPGGVRFRLPVPVYVALGGWLGIQIMEAVTGGPDNTVAWWAHLGGFLTGAVLVAIFRRLLPMKTPLT</sequence>
<feature type="transmembrane region" description="Helical" evidence="7">
    <location>
        <begin position="195"/>
        <end position="214"/>
    </location>
</feature>
<proteinExistence type="inferred from homology"/>
<comment type="subcellular location">
    <subcellularLocation>
        <location evidence="1">Membrane</location>
        <topology evidence="1">Multi-pass membrane protein</topology>
    </subcellularLocation>
</comment>
<dbReference type="STRING" id="1385369.N825_30275"/>
<keyword evidence="3 7" id="KW-0812">Transmembrane</keyword>
<name>W9H896_9PROT</name>
<protein>
    <submittedName>
        <fullName evidence="9">Membrane protein</fullName>
    </submittedName>
</protein>
<keyword evidence="6 7" id="KW-0472">Membrane</keyword>
<evidence type="ECO:0000313" key="9">
    <source>
        <dbReference type="EMBL" id="EWY40981.1"/>
    </source>
</evidence>
<dbReference type="InterPro" id="IPR035952">
    <property type="entry name" value="Rhomboid-like_sf"/>
</dbReference>
<keyword evidence="4" id="KW-0378">Hydrolase</keyword>
<evidence type="ECO:0000256" key="2">
    <source>
        <dbReference type="ARBA" id="ARBA00009045"/>
    </source>
</evidence>
<keyword evidence="5 7" id="KW-1133">Transmembrane helix</keyword>
<comment type="similarity">
    <text evidence="2">Belongs to the peptidase S54 family.</text>
</comment>
<dbReference type="SUPFAM" id="SSF144091">
    <property type="entry name" value="Rhomboid-like"/>
    <property type="match status" value="1"/>
</dbReference>